<keyword evidence="2" id="KW-1185">Reference proteome</keyword>
<evidence type="ECO:0000313" key="2">
    <source>
        <dbReference type="Proteomes" id="UP000431826"/>
    </source>
</evidence>
<reference evidence="1 2" key="1">
    <citation type="submission" date="2019-12" db="EMBL/GenBank/DDBJ databases">
        <title>Whole genome shotgun sequence of Streptomyces tubercidicus NBRC 13090.</title>
        <authorList>
            <person name="Ichikawa N."/>
            <person name="Kimura A."/>
            <person name="Kitahashi Y."/>
            <person name="Komaki H."/>
            <person name="Tamura T."/>
        </authorList>
    </citation>
    <scope>NUCLEOTIDE SEQUENCE [LARGE SCALE GENOMIC DNA]</scope>
    <source>
        <strain evidence="1 2">NBRC 13090</strain>
    </source>
</reference>
<dbReference type="Proteomes" id="UP000431826">
    <property type="component" value="Unassembled WGS sequence"/>
</dbReference>
<gene>
    <name evidence="1" type="ORF">Stube_02940</name>
</gene>
<comment type="caution">
    <text evidence="1">The sequence shown here is derived from an EMBL/GenBank/DDBJ whole genome shotgun (WGS) entry which is preliminary data.</text>
</comment>
<dbReference type="EMBL" id="BLIR01000001">
    <property type="protein sequence ID" value="GFE35621.1"/>
    <property type="molecule type" value="Genomic_DNA"/>
</dbReference>
<name>A0A640ULX6_9ACTN</name>
<dbReference type="AlphaFoldDB" id="A0A640ULX6"/>
<accession>A0A640ULX6</accession>
<sequence>MLTVVSADVDAAAGVAAVWFLWRPKCAWASEHTAVLEWHDEQWQYVGGGGSSPVDDPADEEFDVDVLEIGGEGGTVSLTRRMDAPDPLATAPWIGYAVVHLGPDVAHLLVGDRRIDAPGQRKLIAAWMCPATARRARPVIVALGRDGTELSRIGPHDTLDTHTWAQLGEE</sequence>
<evidence type="ECO:0000313" key="1">
    <source>
        <dbReference type="EMBL" id="GFE35621.1"/>
    </source>
</evidence>
<proteinExistence type="predicted"/>
<organism evidence="1 2">
    <name type="scientific">Streptomyces tubercidicus</name>
    <dbReference type="NCBI Taxonomy" id="47759"/>
    <lineage>
        <taxon>Bacteria</taxon>
        <taxon>Bacillati</taxon>
        <taxon>Actinomycetota</taxon>
        <taxon>Actinomycetes</taxon>
        <taxon>Kitasatosporales</taxon>
        <taxon>Streptomycetaceae</taxon>
        <taxon>Streptomyces</taxon>
    </lineage>
</organism>
<protein>
    <submittedName>
        <fullName evidence="1">Uncharacterized protein</fullName>
    </submittedName>
</protein>